<dbReference type="EMBL" id="JALJOR010000006">
    <property type="protein sequence ID" value="KAK9815427.1"/>
    <property type="molecule type" value="Genomic_DNA"/>
</dbReference>
<dbReference type="PROSITE" id="PS51698">
    <property type="entry name" value="U_BOX"/>
    <property type="match status" value="1"/>
</dbReference>
<evidence type="ECO:0000256" key="1">
    <source>
        <dbReference type="SAM" id="MobiDB-lite"/>
    </source>
</evidence>
<dbReference type="Gene3D" id="3.30.40.10">
    <property type="entry name" value="Zinc/RING finger domain, C3HC4 (zinc finger)"/>
    <property type="match status" value="1"/>
</dbReference>
<dbReference type="PROSITE" id="PS50105">
    <property type="entry name" value="SAM_DOMAIN"/>
    <property type="match status" value="1"/>
</dbReference>
<dbReference type="InterPro" id="IPR013761">
    <property type="entry name" value="SAM/pointed_sf"/>
</dbReference>
<name>A0AAW1Q4U3_9CHLO</name>
<dbReference type="InterPro" id="IPR052085">
    <property type="entry name" value="WD-SAM-U-box"/>
</dbReference>
<dbReference type="Gene3D" id="1.10.150.50">
    <property type="entry name" value="Transcription Factor, Ets-1"/>
    <property type="match status" value="1"/>
</dbReference>
<feature type="domain" description="U-box" evidence="4">
    <location>
        <begin position="425"/>
        <end position="498"/>
    </location>
</feature>
<evidence type="ECO:0000313" key="5">
    <source>
        <dbReference type="EMBL" id="KAK9815427.1"/>
    </source>
</evidence>
<accession>A0AAW1Q4U3</accession>
<dbReference type="InterPro" id="IPR013083">
    <property type="entry name" value="Znf_RING/FYVE/PHD"/>
</dbReference>
<dbReference type="SMART" id="SM00504">
    <property type="entry name" value="Ubox"/>
    <property type="match status" value="1"/>
</dbReference>
<protein>
    <recommendedName>
        <fullName evidence="7">U-box domain-containing protein</fullName>
    </recommendedName>
</protein>
<evidence type="ECO:0000256" key="2">
    <source>
        <dbReference type="SAM" id="SignalP"/>
    </source>
</evidence>
<evidence type="ECO:0000313" key="6">
    <source>
        <dbReference type="Proteomes" id="UP001489004"/>
    </source>
</evidence>
<dbReference type="Pfam" id="PF04564">
    <property type="entry name" value="U-box"/>
    <property type="match status" value="1"/>
</dbReference>
<comment type="caution">
    <text evidence="5">The sequence shown here is derived from an EMBL/GenBank/DDBJ whole genome shotgun (WGS) entry which is preliminary data.</text>
</comment>
<reference evidence="5 6" key="1">
    <citation type="journal article" date="2024" name="Nat. Commun.">
        <title>Phylogenomics reveals the evolutionary origins of lichenization in chlorophyte algae.</title>
        <authorList>
            <person name="Puginier C."/>
            <person name="Libourel C."/>
            <person name="Otte J."/>
            <person name="Skaloud P."/>
            <person name="Haon M."/>
            <person name="Grisel S."/>
            <person name="Petersen M."/>
            <person name="Berrin J.G."/>
            <person name="Delaux P.M."/>
            <person name="Dal Grande F."/>
            <person name="Keller J."/>
        </authorList>
    </citation>
    <scope>NUCLEOTIDE SEQUENCE [LARGE SCALE GENOMIC DNA]</scope>
    <source>
        <strain evidence="5 6">SAG 2043</strain>
    </source>
</reference>
<dbReference type="Proteomes" id="UP001489004">
    <property type="component" value="Unassembled WGS sequence"/>
</dbReference>
<dbReference type="AlphaFoldDB" id="A0AAW1Q4U3"/>
<evidence type="ECO:0000259" key="4">
    <source>
        <dbReference type="PROSITE" id="PS51698"/>
    </source>
</evidence>
<gene>
    <name evidence="5" type="ORF">WJX72_003511</name>
</gene>
<feature type="signal peptide" evidence="2">
    <location>
        <begin position="1"/>
        <end position="32"/>
    </location>
</feature>
<dbReference type="GO" id="GO:0004842">
    <property type="term" value="F:ubiquitin-protein transferase activity"/>
    <property type="evidence" value="ECO:0007669"/>
    <property type="project" value="InterPro"/>
</dbReference>
<proteinExistence type="predicted"/>
<evidence type="ECO:0000259" key="3">
    <source>
        <dbReference type="PROSITE" id="PS50105"/>
    </source>
</evidence>
<feature type="compositionally biased region" description="Polar residues" evidence="1">
    <location>
        <begin position="503"/>
        <end position="527"/>
    </location>
</feature>
<keyword evidence="2" id="KW-0732">Signal</keyword>
<dbReference type="InterPro" id="IPR003613">
    <property type="entry name" value="Ubox_domain"/>
</dbReference>
<sequence>MQFCKRLWQVVLLSAVLLPCFTILSPSSPGLATSFQGVSFLAYVPYVGPAFRLARQAVTGPHPWQLFKPFPSHAGLPTEGAEPYAGTNTTSYALPADVRNWSCLDVQHWLQRQNWNWRELNRYAEATCKVGVSGKTLYHLEEDVLEFDFEIRYRLHRRVILEAIRSLQQEQPNGIHYPRDLREYRKEFPTKASVYFSGILSAPRTCLLWLHVFDGDLLKRVRHGANFSGGLADTVAAPAPLPGSTADGRPGPPASLHWLDTNWFFLVSWWLWPGLLVAWHAMRFFHLHPFVVSYVVAVGLARTATEMYSLYMALVHTGINPGEVFSSLVCSHMLTPLINLVLAGCTVATAPLAPLLPQWIIFLIFWGRCVLLPLLTLWADFASWMPNGAELGGNPTRRRPRRGEEGLVHWPPPLEVPEELEEAGDVPDSFRCPITLCIMREPAQTPAGLTYERTAIARWLHAHHSDPSTKMPLRRRHLAPNLSMRCVIDSWVKEASKSRGLKLSNTDPPAAPEQSSKSDTSSTRADK</sequence>
<feature type="domain" description="SAM" evidence="3">
    <location>
        <begin position="101"/>
        <end position="170"/>
    </location>
</feature>
<dbReference type="SUPFAM" id="SSF47769">
    <property type="entry name" value="SAM/Pointed domain"/>
    <property type="match status" value="1"/>
</dbReference>
<dbReference type="PANTHER" id="PTHR46573">
    <property type="entry name" value="WD REPEAT, SAM AND U-BOX DOMAIN-CONTAINING PROTEIN 1"/>
    <property type="match status" value="1"/>
</dbReference>
<dbReference type="PANTHER" id="PTHR46573:SF1">
    <property type="entry name" value="WD REPEAT, SAM AND U-BOX DOMAIN-CONTAINING PROTEIN 1"/>
    <property type="match status" value="1"/>
</dbReference>
<feature type="chain" id="PRO_5043530946" description="U-box domain-containing protein" evidence="2">
    <location>
        <begin position="33"/>
        <end position="527"/>
    </location>
</feature>
<feature type="region of interest" description="Disordered" evidence="1">
    <location>
        <begin position="392"/>
        <end position="411"/>
    </location>
</feature>
<evidence type="ECO:0008006" key="7">
    <source>
        <dbReference type="Google" id="ProtNLM"/>
    </source>
</evidence>
<dbReference type="GO" id="GO:0016567">
    <property type="term" value="P:protein ubiquitination"/>
    <property type="evidence" value="ECO:0007669"/>
    <property type="project" value="InterPro"/>
</dbReference>
<feature type="region of interest" description="Disordered" evidence="1">
    <location>
        <begin position="497"/>
        <end position="527"/>
    </location>
</feature>
<dbReference type="SUPFAM" id="SSF57850">
    <property type="entry name" value="RING/U-box"/>
    <property type="match status" value="1"/>
</dbReference>
<organism evidence="5 6">
    <name type="scientific">[Myrmecia] bisecta</name>
    <dbReference type="NCBI Taxonomy" id="41462"/>
    <lineage>
        <taxon>Eukaryota</taxon>
        <taxon>Viridiplantae</taxon>
        <taxon>Chlorophyta</taxon>
        <taxon>core chlorophytes</taxon>
        <taxon>Trebouxiophyceae</taxon>
        <taxon>Trebouxiales</taxon>
        <taxon>Trebouxiaceae</taxon>
        <taxon>Myrmecia</taxon>
    </lineage>
</organism>
<keyword evidence="6" id="KW-1185">Reference proteome</keyword>
<dbReference type="InterPro" id="IPR001660">
    <property type="entry name" value="SAM"/>
</dbReference>
<dbReference type="CDD" id="cd16655">
    <property type="entry name" value="RING-Ubox_WDSUB1-like"/>
    <property type="match status" value="1"/>
</dbReference>